<dbReference type="EMBL" id="JBHUCJ010000039">
    <property type="protein sequence ID" value="MFD3224970.1"/>
    <property type="molecule type" value="Genomic_DNA"/>
</dbReference>
<dbReference type="Proteomes" id="UP001598201">
    <property type="component" value="Unassembled WGS sequence"/>
</dbReference>
<accession>A0ABW6CI84</accession>
<sequence>MSRKAFFKLFWQNVPAELMPWPFPESLTPDKRSKKKKLFKNMGVGHGKRRGIEFPVVFTLITK</sequence>
<feature type="non-terminal residue" evidence="1">
    <location>
        <position position="63"/>
    </location>
</feature>
<evidence type="ECO:0000313" key="2">
    <source>
        <dbReference type="Proteomes" id="UP001598201"/>
    </source>
</evidence>
<comment type="caution">
    <text evidence="1">The sequence shown here is derived from an EMBL/GenBank/DDBJ whole genome shotgun (WGS) entry which is preliminary data.</text>
</comment>
<evidence type="ECO:0000313" key="1">
    <source>
        <dbReference type="EMBL" id="MFD3224970.1"/>
    </source>
</evidence>
<dbReference type="RefSeq" id="WP_379671953.1">
    <property type="nucleotide sequence ID" value="NZ_JBHUCJ010000039.1"/>
</dbReference>
<proteinExistence type="predicted"/>
<name>A0ABW6CI84_RAHSY</name>
<gene>
    <name evidence="1" type="ORF">ACFPK4_15625</name>
</gene>
<organism evidence="1 2">
    <name type="scientific">Rahnella sp. (strain Y9602)</name>
    <dbReference type="NCBI Taxonomy" id="2703885"/>
    <lineage>
        <taxon>Bacteria</taxon>
        <taxon>Pseudomonadati</taxon>
        <taxon>Pseudomonadota</taxon>
        <taxon>Gammaproteobacteria</taxon>
        <taxon>Enterobacterales</taxon>
        <taxon>Yersiniaceae</taxon>
        <taxon>Rahnella</taxon>
    </lineage>
</organism>
<keyword evidence="2" id="KW-1185">Reference proteome</keyword>
<reference evidence="1 2" key="1">
    <citation type="submission" date="2024-09" db="EMBL/GenBank/DDBJ databases">
        <title>Genomes of Rahnella.</title>
        <authorList>
            <person name="Mnguni F.C."/>
            <person name="Shin G.Y."/>
            <person name="Coutinho T."/>
        </authorList>
    </citation>
    <scope>NUCLEOTIDE SEQUENCE [LARGE SCALE GENOMIC DNA]</scope>
    <source>
        <strain evidence="1 2">20WA0057</strain>
    </source>
</reference>
<protein>
    <submittedName>
        <fullName evidence="1">Uncharacterized protein</fullName>
    </submittedName>
</protein>